<gene>
    <name evidence="2" type="ORF">KVV02_006923</name>
</gene>
<dbReference type="AlphaFoldDB" id="A0A9P8CX62"/>
<keyword evidence="1" id="KW-0175">Coiled coil</keyword>
<dbReference type="Proteomes" id="UP000717515">
    <property type="component" value="Unassembled WGS sequence"/>
</dbReference>
<proteinExistence type="predicted"/>
<comment type="caution">
    <text evidence="2">The sequence shown here is derived from an EMBL/GenBank/DDBJ whole genome shotgun (WGS) entry which is preliminary data.</text>
</comment>
<evidence type="ECO:0000313" key="2">
    <source>
        <dbReference type="EMBL" id="KAG9321951.1"/>
    </source>
</evidence>
<sequence length="723" mass="79761">MRDDHTPTLKRNMLCSIRAIPIAAVMLCLFGTALSAPASTFGKPLNVVQGGDPRTLLHDLATSLDQGSRPEGWERLMHTPETNGTSGMEILSPANLQPVVESWGIDESMYNRTLESINNLIHTAIGEGIYAARGFTYTLPKCMDKARPVCLTTLIVAARVQLDAAEQEVYRVELGHIYMKSGADSIEQPGRLTVEELGDIESVLNSLQSKWALDHVPVPRDLETPKTAPISLYSVETKMEEEQSSLEHLLEQIIENNVENKDVFKDHKEELLEAIQEATEAREQSMNNMQLIVSPKEVPRVLQNALATCFKAAGMKESVSRWWARVYPDLAGKPISVECSAASQRKDKISPPRHNCTASSNVTTSTSYSWVMIAPKGKGLEVVLLENQVDVNFMDCDLLNDPSDSSASIPDSTSTGAVIRWASVQPDGSFKPVQYLNSWSLYPENIDKAMMDILRYDTATGYLNVITPETSTSAPQTQRLPEVSASALALSDNSKALLLAPRALPAVVAAIDMIVKAIGAFAETWEKVAKAFSSGMTKTIQRRVCLGFDAVDFHADSFVINGVARNDVSPVMEELANIAELPKEGNVRSALVGMRYSTNFTWTGENMIYRDQAGNMGFLFLGKQGDATTGEANLVYSRVTSNFKLAEDMLLVRRQISVLGGIWKSDTTEIDHVPHTFTPQDTQIMQMFWQMIAFRQMAMSAGIEPPKYPDLSFMCDRSIKDSQ</sequence>
<accession>A0A9P8CX62</accession>
<dbReference type="EMBL" id="JAIFTL010000174">
    <property type="protein sequence ID" value="KAG9321951.1"/>
    <property type="molecule type" value="Genomic_DNA"/>
</dbReference>
<protein>
    <submittedName>
        <fullName evidence="2">Uncharacterized protein</fullName>
    </submittedName>
</protein>
<feature type="coiled-coil region" evidence="1">
    <location>
        <begin position="261"/>
        <end position="288"/>
    </location>
</feature>
<organism evidence="2 3">
    <name type="scientific">Mortierella alpina</name>
    <name type="common">Oleaginous fungus</name>
    <name type="synonym">Mortierella renispora</name>
    <dbReference type="NCBI Taxonomy" id="64518"/>
    <lineage>
        <taxon>Eukaryota</taxon>
        <taxon>Fungi</taxon>
        <taxon>Fungi incertae sedis</taxon>
        <taxon>Mucoromycota</taxon>
        <taxon>Mortierellomycotina</taxon>
        <taxon>Mortierellomycetes</taxon>
        <taxon>Mortierellales</taxon>
        <taxon>Mortierellaceae</taxon>
        <taxon>Mortierella</taxon>
    </lineage>
</organism>
<evidence type="ECO:0000313" key="3">
    <source>
        <dbReference type="Proteomes" id="UP000717515"/>
    </source>
</evidence>
<name>A0A9P8CX62_MORAP</name>
<evidence type="ECO:0000256" key="1">
    <source>
        <dbReference type="SAM" id="Coils"/>
    </source>
</evidence>
<reference evidence="2" key="1">
    <citation type="submission" date="2021-07" db="EMBL/GenBank/DDBJ databases">
        <title>Draft genome of Mortierella alpina, strain LL118, isolated from an aspen leaf litter sample.</title>
        <authorList>
            <person name="Yang S."/>
            <person name="Vinatzer B.A."/>
        </authorList>
    </citation>
    <scope>NUCLEOTIDE SEQUENCE</scope>
    <source>
        <strain evidence="2">LL118</strain>
    </source>
</reference>